<keyword evidence="1" id="KW-0233">DNA recombination</keyword>
<dbReference type="Gene3D" id="1.10.443.10">
    <property type="entry name" value="Intergrase catalytic core"/>
    <property type="match status" value="1"/>
</dbReference>
<dbReference type="PANTHER" id="PTHR30349:SF82">
    <property type="entry name" value="INTEGRASE_RECOMBINASE YOEC-RELATED"/>
    <property type="match status" value="1"/>
</dbReference>
<evidence type="ECO:0000256" key="1">
    <source>
        <dbReference type="ARBA" id="ARBA00023172"/>
    </source>
</evidence>
<comment type="caution">
    <text evidence="3">The sequence shown here is derived from an EMBL/GenBank/DDBJ whole genome shotgun (WGS) entry which is preliminary data.</text>
</comment>
<dbReference type="InterPro" id="IPR002104">
    <property type="entry name" value="Integrase_catalytic"/>
</dbReference>
<dbReference type="PANTHER" id="PTHR30349">
    <property type="entry name" value="PHAGE INTEGRASE-RELATED"/>
    <property type="match status" value="1"/>
</dbReference>
<evidence type="ECO:0000259" key="2">
    <source>
        <dbReference type="PROSITE" id="PS51898"/>
    </source>
</evidence>
<dbReference type="AlphaFoldDB" id="A0A7V3VT76"/>
<dbReference type="EMBL" id="DTPE01000158">
    <property type="protein sequence ID" value="HGE75211.1"/>
    <property type="molecule type" value="Genomic_DNA"/>
</dbReference>
<organism evidence="3">
    <name type="scientific">Mesoaciditoga lauensis</name>
    <dbReference type="NCBI Taxonomy" id="1495039"/>
    <lineage>
        <taxon>Bacteria</taxon>
        <taxon>Thermotogati</taxon>
        <taxon>Thermotogota</taxon>
        <taxon>Thermotogae</taxon>
        <taxon>Mesoaciditogales</taxon>
        <taxon>Mesoaciditogaceae</taxon>
        <taxon>Mesoaciditoga</taxon>
    </lineage>
</organism>
<name>A0A7V3VT76_9BACT</name>
<proteinExistence type="predicted"/>
<sequence length="193" mass="22487">MKEVSPIKDLSKIKEVKRLMIESGDYRDLLLFTLGINAGLRISDILKLKWGDLLYRNGKVKEEVIVKEKKTGKTKKFPLNDSVVESIRLYMEKIKMPGFEEYIFPSRKKNVGVRPISRIAAWQMINKYCKNAGIKENVGTHTLRKTFGYHQYKNGTDIAMLQKMLNHSSPKITLRYIGIEREEMNERYKSVNL</sequence>
<protein>
    <submittedName>
        <fullName evidence="3">Site-specific integrase</fullName>
    </submittedName>
</protein>
<reference evidence="3" key="1">
    <citation type="journal article" date="2020" name="mSystems">
        <title>Genome- and Community-Level Interaction Insights into Carbon Utilization and Element Cycling Functions of Hydrothermarchaeota in Hydrothermal Sediment.</title>
        <authorList>
            <person name="Zhou Z."/>
            <person name="Liu Y."/>
            <person name="Xu W."/>
            <person name="Pan J."/>
            <person name="Luo Z.H."/>
            <person name="Li M."/>
        </authorList>
    </citation>
    <scope>NUCLEOTIDE SEQUENCE [LARGE SCALE GENOMIC DNA]</scope>
    <source>
        <strain evidence="3">SpSt-966</strain>
    </source>
</reference>
<gene>
    <name evidence="3" type="ORF">ENX73_03705</name>
</gene>
<dbReference type="SUPFAM" id="SSF56349">
    <property type="entry name" value="DNA breaking-rejoining enzymes"/>
    <property type="match status" value="1"/>
</dbReference>
<evidence type="ECO:0000313" key="3">
    <source>
        <dbReference type="EMBL" id="HGE75211.1"/>
    </source>
</evidence>
<dbReference type="InterPro" id="IPR050090">
    <property type="entry name" value="Tyrosine_recombinase_XerCD"/>
</dbReference>
<dbReference type="PROSITE" id="PS51898">
    <property type="entry name" value="TYR_RECOMBINASE"/>
    <property type="match status" value="1"/>
</dbReference>
<dbReference type="InterPro" id="IPR013762">
    <property type="entry name" value="Integrase-like_cat_sf"/>
</dbReference>
<dbReference type="InterPro" id="IPR011010">
    <property type="entry name" value="DNA_brk_join_enz"/>
</dbReference>
<accession>A0A7V3VT76</accession>
<feature type="domain" description="Tyr recombinase" evidence="2">
    <location>
        <begin position="5"/>
        <end position="189"/>
    </location>
</feature>
<dbReference type="GO" id="GO:0015074">
    <property type="term" value="P:DNA integration"/>
    <property type="evidence" value="ECO:0007669"/>
    <property type="project" value="InterPro"/>
</dbReference>
<dbReference type="Pfam" id="PF00589">
    <property type="entry name" value="Phage_integrase"/>
    <property type="match status" value="1"/>
</dbReference>
<dbReference type="GO" id="GO:0006310">
    <property type="term" value="P:DNA recombination"/>
    <property type="evidence" value="ECO:0007669"/>
    <property type="project" value="UniProtKB-KW"/>
</dbReference>
<dbReference type="GO" id="GO:0003677">
    <property type="term" value="F:DNA binding"/>
    <property type="evidence" value="ECO:0007669"/>
    <property type="project" value="InterPro"/>
</dbReference>